<dbReference type="AlphaFoldDB" id="A0A6U6GXT3"/>
<evidence type="ECO:0000256" key="1">
    <source>
        <dbReference type="SAM" id="MobiDB-lite"/>
    </source>
</evidence>
<accession>A0A6U6GXT3</accession>
<dbReference type="EMBL" id="HBKQ01038368">
    <property type="protein sequence ID" value="CAE2260499.1"/>
    <property type="molecule type" value="Transcribed_RNA"/>
</dbReference>
<evidence type="ECO:0000313" key="3">
    <source>
        <dbReference type="EMBL" id="CAE2260501.1"/>
    </source>
</evidence>
<protein>
    <submittedName>
        <fullName evidence="2">Uncharacterized protein</fullName>
    </submittedName>
</protein>
<evidence type="ECO:0000313" key="2">
    <source>
        <dbReference type="EMBL" id="CAE2260499.1"/>
    </source>
</evidence>
<organism evidence="2">
    <name type="scientific">Odontella aurita</name>
    <dbReference type="NCBI Taxonomy" id="265563"/>
    <lineage>
        <taxon>Eukaryota</taxon>
        <taxon>Sar</taxon>
        <taxon>Stramenopiles</taxon>
        <taxon>Ochrophyta</taxon>
        <taxon>Bacillariophyta</taxon>
        <taxon>Mediophyceae</taxon>
        <taxon>Biddulphiophycidae</taxon>
        <taxon>Eupodiscales</taxon>
        <taxon>Odontellaceae</taxon>
        <taxon>Odontella</taxon>
    </lineage>
</organism>
<reference evidence="2" key="1">
    <citation type="submission" date="2021-01" db="EMBL/GenBank/DDBJ databases">
        <authorList>
            <person name="Corre E."/>
            <person name="Pelletier E."/>
            <person name="Niang G."/>
            <person name="Scheremetjew M."/>
            <person name="Finn R."/>
            <person name="Kale V."/>
            <person name="Holt S."/>
            <person name="Cochrane G."/>
            <person name="Meng A."/>
            <person name="Brown T."/>
            <person name="Cohen L."/>
        </authorList>
    </citation>
    <scope>NUCLEOTIDE SEQUENCE</scope>
    <source>
        <strain evidence="2">Isolate 1302-5</strain>
    </source>
</reference>
<sequence length="132" mass="15190">MLLSANLHRVKEVNGEHTKLEVSRDTWTDLQHRMEERGIQLHYTTVFPDKKENKPINRAPIHKKKVPSKKTNPSHFVIVGQTPNYTSPIFQTAAIKFGAGAFNQLSISTRKDRNISRILKGYRLKLCARELI</sequence>
<name>A0A6U6GXT3_9STRA</name>
<proteinExistence type="predicted"/>
<feature type="region of interest" description="Disordered" evidence="1">
    <location>
        <begin position="52"/>
        <end position="73"/>
    </location>
</feature>
<gene>
    <name evidence="2" type="ORF">OAUR00152_LOCUS26515</name>
    <name evidence="3" type="ORF">OAUR00152_LOCUS26516</name>
</gene>
<dbReference type="EMBL" id="HBKQ01038369">
    <property type="protein sequence ID" value="CAE2260501.1"/>
    <property type="molecule type" value="Transcribed_RNA"/>
</dbReference>